<evidence type="ECO:0000256" key="1">
    <source>
        <dbReference type="ARBA" id="ARBA00004834"/>
    </source>
</evidence>
<gene>
    <name evidence="8" type="ORF">SAMN05661086_03467</name>
</gene>
<keyword evidence="3 7" id="KW-0378">Hydrolase</keyword>
<dbReference type="AlphaFoldDB" id="A0A1I6LP92"/>
<evidence type="ECO:0000256" key="3">
    <source>
        <dbReference type="ARBA" id="ARBA00022801"/>
    </source>
</evidence>
<feature type="active site" description="Proton acceptor" evidence="5">
    <location>
        <position position="35"/>
    </location>
</feature>
<dbReference type="Pfam" id="PF04616">
    <property type="entry name" value="Glyco_hydro_43"/>
    <property type="match status" value="1"/>
</dbReference>
<evidence type="ECO:0000313" key="9">
    <source>
        <dbReference type="Proteomes" id="UP000199659"/>
    </source>
</evidence>
<dbReference type="GO" id="GO:0004553">
    <property type="term" value="F:hydrolase activity, hydrolyzing O-glycosyl compounds"/>
    <property type="evidence" value="ECO:0007669"/>
    <property type="project" value="InterPro"/>
</dbReference>
<organism evidence="8 9">
    <name type="scientific">Anaeromicropila populeti</name>
    <dbReference type="NCBI Taxonomy" id="37658"/>
    <lineage>
        <taxon>Bacteria</taxon>
        <taxon>Bacillati</taxon>
        <taxon>Bacillota</taxon>
        <taxon>Clostridia</taxon>
        <taxon>Lachnospirales</taxon>
        <taxon>Lachnospiraceae</taxon>
        <taxon>Anaeromicropila</taxon>
    </lineage>
</organism>
<keyword evidence="4 7" id="KW-0326">Glycosidase</keyword>
<comment type="pathway">
    <text evidence="1">Glycan metabolism; L-arabinan degradation.</text>
</comment>
<evidence type="ECO:0000256" key="4">
    <source>
        <dbReference type="ARBA" id="ARBA00023295"/>
    </source>
</evidence>
<evidence type="ECO:0000256" key="7">
    <source>
        <dbReference type="RuleBase" id="RU361187"/>
    </source>
</evidence>
<dbReference type="InterPro" id="IPR050727">
    <property type="entry name" value="GH43_arabinanases"/>
</dbReference>
<dbReference type="SUPFAM" id="SSF75005">
    <property type="entry name" value="Arabinanase/levansucrase/invertase"/>
    <property type="match status" value="1"/>
</dbReference>
<dbReference type="STRING" id="37658.SAMN05661086_03467"/>
<evidence type="ECO:0000256" key="2">
    <source>
        <dbReference type="ARBA" id="ARBA00009865"/>
    </source>
</evidence>
<dbReference type="RefSeq" id="WP_242940577.1">
    <property type="nucleotide sequence ID" value="NZ_FOYZ01000019.1"/>
</dbReference>
<protein>
    <submittedName>
        <fullName evidence="8">Arabinan endo-1,5-alpha-L-arabinosidase</fullName>
    </submittedName>
</protein>
<dbReference type="Gene3D" id="2.115.10.20">
    <property type="entry name" value="Glycosyl hydrolase domain, family 43"/>
    <property type="match status" value="1"/>
</dbReference>
<evidence type="ECO:0000256" key="5">
    <source>
        <dbReference type="PIRSR" id="PIRSR606710-1"/>
    </source>
</evidence>
<sequence length="471" mass="54450">MGKNRFEGIWMPENPNSMRLNLHSREKNPHFESHDPSMMKDPVSGWYYSYCTDAYIESERQTGIPIRKSDNLVQFKYVGIALSKEAVKEAGFNGELERTESFWAPYVEYVEGEYRMYYSVTRAFGSPESRIWLAVSKNPEGPFENRGIVMDTWNCDVESPNAIDAHVVNDREGNKYLVYGSFFGGIYIKRLNKETGMSWGGNAKETGKCIAKKPQNSFIDGPEGAAILYQREEDYFYLFYSYGWLGDTYDIRVGRSREVEGPYLDFEERNLVGEALGIKLANSYRFSAARVPNGEKSRSESDNNLTTKSSWSYDGFRGPGHGVPFYDEDKNQYFFVHHIRDGAEDLCSHEKDRDYYCMHYMMVRKMVFVNGWPYLSPEPYAGEEGENIPEYLANGIYEIICMDDCNNNLKHPIIRKCIYQVIQGTDALQWEEQTIVGKLLKCWDFENSCPSVCFTGRDDRGVAYWAKLMYN</sequence>
<dbReference type="InterPro" id="IPR006710">
    <property type="entry name" value="Glyco_hydro_43"/>
</dbReference>
<dbReference type="PANTHER" id="PTHR43301:SF3">
    <property type="entry name" value="ARABINAN ENDO-1,5-ALPHA-L-ARABINOSIDASE A-RELATED"/>
    <property type="match status" value="1"/>
</dbReference>
<reference evidence="8 9" key="1">
    <citation type="submission" date="2016-10" db="EMBL/GenBank/DDBJ databases">
        <authorList>
            <person name="de Groot N.N."/>
        </authorList>
    </citation>
    <scope>NUCLEOTIDE SEQUENCE [LARGE SCALE GENOMIC DNA]</scope>
    <source>
        <strain evidence="8 9">743A</strain>
    </source>
</reference>
<evidence type="ECO:0000313" key="8">
    <source>
        <dbReference type="EMBL" id="SFS05296.1"/>
    </source>
</evidence>
<dbReference type="InterPro" id="IPR023296">
    <property type="entry name" value="Glyco_hydro_beta-prop_sf"/>
</dbReference>
<name>A0A1I6LP92_9FIRM</name>
<feature type="active site" description="Proton donor" evidence="5">
    <location>
        <position position="223"/>
    </location>
</feature>
<proteinExistence type="inferred from homology"/>
<keyword evidence="9" id="KW-1185">Reference proteome</keyword>
<comment type="similarity">
    <text evidence="2 7">Belongs to the glycosyl hydrolase 43 family.</text>
</comment>
<dbReference type="PANTHER" id="PTHR43301">
    <property type="entry name" value="ARABINAN ENDO-1,5-ALPHA-L-ARABINOSIDASE"/>
    <property type="match status" value="1"/>
</dbReference>
<feature type="site" description="Important for catalytic activity, responsible for pKa modulation of the active site Glu and correct orientation of both the proton donor and substrate" evidence="6">
    <location>
        <position position="164"/>
    </location>
</feature>
<dbReference type="GO" id="GO:0005975">
    <property type="term" value="P:carbohydrate metabolic process"/>
    <property type="evidence" value="ECO:0007669"/>
    <property type="project" value="InterPro"/>
</dbReference>
<evidence type="ECO:0000256" key="6">
    <source>
        <dbReference type="PIRSR" id="PIRSR606710-2"/>
    </source>
</evidence>
<dbReference type="CDD" id="cd08998">
    <property type="entry name" value="GH43_Arb43a-like"/>
    <property type="match status" value="1"/>
</dbReference>
<dbReference type="EMBL" id="FOYZ01000019">
    <property type="protein sequence ID" value="SFS05296.1"/>
    <property type="molecule type" value="Genomic_DNA"/>
</dbReference>
<dbReference type="Proteomes" id="UP000199659">
    <property type="component" value="Unassembled WGS sequence"/>
</dbReference>
<accession>A0A1I6LP92</accession>